<dbReference type="EMBL" id="MU970051">
    <property type="protein sequence ID" value="KAK9324357.1"/>
    <property type="molecule type" value="Genomic_DNA"/>
</dbReference>
<evidence type="ECO:0000313" key="1">
    <source>
        <dbReference type="EMBL" id="KAK9324357.1"/>
    </source>
</evidence>
<protein>
    <submittedName>
        <fullName evidence="1">Uncharacterized protein</fullName>
    </submittedName>
</protein>
<sequence>MPPSPIVITPPPLTTTSPENISSRSTATISYSPSSKQDQSSATLSSPQPLVSRLRSLAPAPPQGTTPMAPPPRLSSNSTTPTFSSSSTTGSSASSRAAGSNVVTASSPRGQTVANDPADEEDWEDIPAAAIREMDQNTAQHQLFRANAAIRRLRSSLSVARTATTRYRFDSRVLRFETEESLKRYQVENFIIKRQVDILRVNLLRARPSDQKPSESEMAARIEADKYRWRLIRAKSRLFETQKMLEAKEMEIGRLRQRIGGDRLQREGRVKKGRSSHAGVARFGQNHNSKQGTGTNDDEGALAALGILASQVLSQQQIKSSDEETSCQETNRRPTAQPEREIGAISAASSITTAQRAMAQVSVTTQAADSDTDVSATDVEHTDTELDDQFEDAEEALAPTASHSRMKSAESKADTINDNKAATEQIVDNGEDLNISTLERATSVFRKSDNTDNFDPDETIEVRSSPVALATFRSINERRSPRKLNLENQDSESLFRPRKKLKHKRRRSSASTVSESESVSNNQEDMLIPPSARLKQKQSSNPKKLRV</sequence>
<organism evidence="1 2">
    <name type="scientific">Lipomyces orientalis</name>
    <dbReference type="NCBI Taxonomy" id="1233043"/>
    <lineage>
        <taxon>Eukaryota</taxon>
        <taxon>Fungi</taxon>
        <taxon>Dikarya</taxon>
        <taxon>Ascomycota</taxon>
        <taxon>Saccharomycotina</taxon>
        <taxon>Lipomycetes</taxon>
        <taxon>Lipomycetales</taxon>
        <taxon>Lipomycetaceae</taxon>
        <taxon>Lipomyces</taxon>
    </lineage>
</organism>
<name>A0ACC3TTZ7_9ASCO</name>
<evidence type="ECO:0000313" key="2">
    <source>
        <dbReference type="Proteomes" id="UP001489719"/>
    </source>
</evidence>
<dbReference type="Proteomes" id="UP001489719">
    <property type="component" value="Unassembled WGS sequence"/>
</dbReference>
<reference evidence="2" key="1">
    <citation type="journal article" date="2024" name="Front. Bioeng. Biotechnol.">
        <title>Genome-scale model development and genomic sequencing of the oleaginous clade Lipomyces.</title>
        <authorList>
            <person name="Czajka J.J."/>
            <person name="Han Y."/>
            <person name="Kim J."/>
            <person name="Mondo S.J."/>
            <person name="Hofstad B.A."/>
            <person name="Robles A."/>
            <person name="Haridas S."/>
            <person name="Riley R."/>
            <person name="LaButti K."/>
            <person name="Pangilinan J."/>
            <person name="Andreopoulos W."/>
            <person name="Lipzen A."/>
            <person name="Yan J."/>
            <person name="Wang M."/>
            <person name="Ng V."/>
            <person name="Grigoriev I.V."/>
            <person name="Spatafora J.W."/>
            <person name="Magnuson J.K."/>
            <person name="Baker S.E."/>
            <person name="Pomraning K.R."/>
        </authorList>
    </citation>
    <scope>NUCLEOTIDE SEQUENCE [LARGE SCALE GENOMIC DNA]</scope>
    <source>
        <strain evidence="2">CBS 10300</strain>
    </source>
</reference>
<keyword evidence="2" id="KW-1185">Reference proteome</keyword>
<comment type="caution">
    <text evidence="1">The sequence shown here is derived from an EMBL/GenBank/DDBJ whole genome shotgun (WGS) entry which is preliminary data.</text>
</comment>
<accession>A0ACC3TTZ7</accession>
<proteinExistence type="predicted"/>
<gene>
    <name evidence="1" type="ORF">V1517DRAFT_336999</name>
</gene>